<organism evidence="10 11">
    <name type="scientific">Staphylococcus delphini</name>
    <dbReference type="NCBI Taxonomy" id="53344"/>
    <lineage>
        <taxon>Bacteria</taxon>
        <taxon>Bacillati</taxon>
        <taxon>Bacillota</taxon>
        <taxon>Bacilli</taxon>
        <taxon>Bacillales</taxon>
        <taxon>Staphylococcaceae</taxon>
        <taxon>Staphylococcus</taxon>
        <taxon>Staphylococcus intermedius group</taxon>
    </lineage>
</organism>
<feature type="domain" description="Single-stranded-DNA-specific exonuclease RecJ C-terminal" evidence="8">
    <location>
        <begin position="567"/>
        <end position="756"/>
    </location>
</feature>
<dbReference type="InterPro" id="IPR001667">
    <property type="entry name" value="DDH_dom"/>
</dbReference>
<evidence type="ECO:0000256" key="2">
    <source>
        <dbReference type="ARBA" id="ARBA00019841"/>
    </source>
</evidence>
<dbReference type="Pfam" id="PF17768">
    <property type="entry name" value="RecJ_OB"/>
    <property type="match status" value="1"/>
</dbReference>
<reference evidence="10 11" key="1">
    <citation type="journal article" date="2017" name="PLoS ONE">
        <title>Development of a real-time PCR for detection of Staphylococcus pseudintermedius using a novel automated comparison of whole-genome sequences.</title>
        <authorList>
            <person name="Verstappen K.M."/>
            <person name="Huijbregts L."/>
            <person name="Spaninks M."/>
            <person name="Wagenaar J.A."/>
            <person name="Fluit A.C."/>
            <person name="Duim B."/>
        </authorList>
    </citation>
    <scope>NUCLEOTIDE SEQUENCE [LARGE SCALE GENOMIC DNA]</scope>
    <source>
        <strain evidence="10 11">215070706401-1</strain>
    </source>
</reference>
<dbReference type="GO" id="GO:0003676">
    <property type="term" value="F:nucleic acid binding"/>
    <property type="evidence" value="ECO:0007669"/>
    <property type="project" value="InterPro"/>
</dbReference>
<dbReference type="Proteomes" id="UP000218335">
    <property type="component" value="Unassembled WGS sequence"/>
</dbReference>
<dbReference type="Pfam" id="PF10141">
    <property type="entry name" value="ssDNA-exonuc_C"/>
    <property type="match status" value="1"/>
</dbReference>
<keyword evidence="4" id="KW-0378">Hydrolase</keyword>
<dbReference type="SUPFAM" id="SSF64182">
    <property type="entry name" value="DHH phosphoesterases"/>
    <property type="match status" value="1"/>
</dbReference>
<feature type="domain" description="DHHA1" evidence="7">
    <location>
        <begin position="347"/>
        <end position="442"/>
    </location>
</feature>
<evidence type="ECO:0000256" key="3">
    <source>
        <dbReference type="ARBA" id="ARBA00022722"/>
    </source>
</evidence>
<evidence type="ECO:0000256" key="5">
    <source>
        <dbReference type="ARBA" id="ARBA00022839"/>
    </source>
</evidence>
<dbReference type="Gene3D" id="3.10.310.30">
    <property type="match status" value="1"/>
</dbReference>
<dbReference type="Pfam" id="PF02272">
    <property type="entry name" value="DHHA1"/>
    <property type="match status" value="1"/>
</dbReference>
<keyword evidence="5 10" id="KW-0269">Exonuclease</keyword>
<evidence type="ECO:0000259" key="9">
    <source>
        <dbReference type="Pfam" id="PF17768"/>
    </source>
</evidence>
<dbReference type="Gene3D" id="3.90.1640.30">
    <property type="match status" value="1"/>
</dbReference>
<evidence type="ECO:0000259" key="7">
    <source>
        <dbReference type="Pfam" id="PF02272"/>
    </source>
</evidence>
<evidence type="ECO:0000256" key="1">
    <source>
        <dbReference type="ARBA" id="ARBA00005915"/>
    </source>
</evidence>
<dbReference type="EMBL" id="MWUU01000006">
    <property type="protein sequence ID" value="PCF55481.1"/>
    <property type="molecule type" value="Genomic_DNA"/>
</dbReference>
<dbReference type="GO" id="GO:0006310">
    <property type="term" value="P:DNA recombination"/>
    <property type="evidence" value="ECO:0007669"/>
    <property type="project" value="InterPro"/>
</dbReference>
<dbReference type="InterPro" id="IPR018779">
    <property type="entry name" value="RecJ_C"/>
</dbReference>
<dbReference type="AlphaFoldDB" id="A0A2A4GXX8"/>
<dbReference type="NCBIfam" id="TIGR00644">
    <property type="entry name" value="recJ"/>
    <property type="match status" value="1"/>
</dbReference>
<feature type="domain" description="RecJ OB" evidence="9">
    <location>
        <begin position="456"/>
        <end position="560"/>
    </location>
</feature>
<dbReference type="GO" id="GO:0008409">
    <property type="term" value="F:5'-3' exonuclease activity"/>
    <property type="evidence" value="ECO:0007669"/>
    <property type="project" value="InterPro"/>
</dbReference>
<dbReference type="InterPro" id="IPR004610">
    <property type="entry name" value="RecJ"/>
</dbReference>
<evidence type="ECO:0000259" key="8">
    <source>
        <dbReference type="Pfam" id="PF10141"/>
    </source>
</evidence>
<feature type="domain" description="DDH" evidence="6">
    <location>
        <begin position="85"/>
        <end position="211"/>
    </location>
</feature>
<dbReference type="GO" id="GO:0006281">
    <property type="term" value="P:DNA repair"/>
    <property type="evidence" value="ECO:0007669"/>
    <property type="project" value="InterPro"/>
</dbReference>
<accession>A0A2A4GXX8</accession>
<comment type="caution">
    <text evidence="10">The sequence shown here is derived from an EMBL/GenBank/DDBJ whole genome shotgun (WGS) entry which is preliminary data.</text>
</comment>
<gene>
    <name evidence="10" type="ORF">B5C08_05420</name>
</gene>
<dbReference type="InterPro" id="IPR051673">
    <property type="entry name" value="SSDNA_exonuclease_RecJ"/>
</dbReference>
<evidence type="ECO:0000256" key="4">
    <source>
        <dbReference type="ARBA" id="ARBA00022801"/>
    </source>
</evidence>
<proteinExistence type="inferred from homology"/>
<keyword evidence="3" id="KW-0540">Nuclease</keyword>
<dbReference type="PANTHER" id="PTHR30255:SF2">
    <property type="entry name" value="SINGLE-STRANDED-DNA-SPECIFIC EXONUCLEASE RECJ"/>
    <property type="match status" value="1"/>
</dbReference>
<evidence type="ECO:0000259" key="6">
    <source>
        <dbReference type="Pfam" id="PF01368"/>
    </source>
</evidence>
<comment type="similarity">
    <text evidence="1">Belongs to the RecJ family.</text>
</comment>
<dbReference type="InterPro" id="IPR003156">
    <property type="entry name" value="DHHA1_dom"/>
</dbReference>
<evidence type="ECO:0000313" key="10">
    <source>
        <dbReference type="EMBL" id="PCF55481.1"/>
    </source>
</evidence>
<name>A0A2A4GXX8_9STAP</name>
<dbReference type="InterPro" id="IPR038763">
    <property type="entry name" value="DHH_sf"/>
</dbReference>
<evidence type="ECO:0000313" key="11">
    <source>
        <dbReference type="Proteomes" id="UP000218335"/>
    </source>
</evidence>
<protein>
    <recommendedName>
        <fullName evidence="2">Single-stranded-DNA-specific exonuclease RecJ</fullName>
    </recommendedName>
</protein>
<sequence>MNDMIKSKFQWQTDTNRQSMDDALVDQYKLTPLMRYILESKGYTDATQLAQILAASKDNMHHPSLMSDMDKAVERIHTAIQNQEKILVYGDYDADGVTSTTIMIKTLQQLGAIVGWYIPNRFTEGYGPSEPAFKNAYDEGVSLIITVDNGIQGHAEIEMVQDLGVDVIVTDHHEIGDTLPVAYAIVHPMHPDYDYPFYSLCGAGVALKLAQSLLGDVPNVFWVYAMIGTIADLVSLTDENRFIVQHGLKLLNESPPVSIAALLNQAQFNDTVTEETIGFIVGPRLNAVGRLDDATLAAELLMTDDEDEALFLAEQVEHFNVERKEIVQTIVDEAMVMAEDAVQAGEHFLVLAKEDWHEGVLGIVASRIVETFHLPTMVLNIDHEQQHAKGSSRSITQVSMFEALSSQQTLISKFGGHHMAAGLTLPIDQVSALREGLNDWMRTHIDTTALQPIQKVDVTVDVGHITVEQIQSIERLRPFGTDFKRPIIQVNGLTVLQSKGIGQQQAHLKMTFVEQNLQALFWNQGALSSELMPNQHVDVTGELQINEWNGNRTAQMVLTDMKSNERQILDYRSKNKRLPVFEEGQQVCYLIHPNQDKTSAHEYYYGENIPQQYDKCVMRDLPLTMEDIKLSCHYLNTSQVYLVFQHDRSIYFEGLPQPADFKNCYKALYQKGQTDLQKDGVALSQFINVKPMMLKFILKVFLDLGIISQNNGIIEIVHSTDKQPITSSRVYQARVQRIEVEKQLLYEEFGAIKSWIENELARNE</sequence>
<dbReference type="InterPro" id="IPR041122">
    <property type="entry name" value="RecJ_OB"/>
</dbReference>
<dbReference type="Pfam" id="PF01368">
    <property type="entry name" value="DHH"/>
    <property type="match status" value="1"/>
</dbReference>
<dbReference type="PANTHER" id="PTHR30255">
    <property type="entry name" value="SINGLE-STRANDED-DNA-SPECIFIC EXONUCLEASE RECJ"/>
    <property type="match status" value="1"/>
</dbReference>